<accession>A0A1D9LFH6</accession>
<evidence type="ECO:0000313" key="9">
    <source>
        <dbReference type="Proteomes" id="UP000178776"/>
    </source>
</evidence>
<keyword evidence="1 4" id="KW-0732">Signal</keyword>
<dbReference type="Proteomes" id="UP001455709">
    <property type="component" value="Unassembled WGS sequence"/>
</dbReference>
<dbReference type="PANTHER" id="PTHR34512:SF30">
    <property type="entry name" value="OUTER MEMBRANE PROTEIN ASSEMBLY FACTOR BAMB"/>
    <property type="match status" value="1"/>
</dbReference>
<dbReference type="GO" id="GO:0043165">
    <property type="term" value="P:Gram-negative-bacterium-type cell outer membrane assembly"/>
    <property type="evidence" value="ECO:0007669"/>
    <property type="project" value="UniProtKB-UniRule"/>
</dbReference>
<evidence type="ECO:0000256" key="5">
    <source>
        <dbReference type="SAM" id="SignalP"/>
    </source>
</evidence>
<dbReference type="STRING" id="1108595.BKX93_08505"/>
<evidence type="ECO:0000259" key="6">
    <source>
        <dbReference type="Pfam" id="PF13360"/>
    </source>
</evidence>
<dbReference type="InterPro" id="IPR015943">
    <property type="entry name" value="WD40/YVTN_repeat-like_dom_sf"/>
</dbReference>
<dbReference type="RefSeq" id="WP_046158349.1">
    <property type="nucleotide sequence ID" value="NZ_CP017707.1"/>
</dbReference>
<dbReference type="InterPro" id="IPR011047">
    <property type="entry name" value="Quinoprotein_ADH-like_sf"/>
</dbReference>
<dbReference type="GeneID" id="68841256"/>
<comment type="subcellular location">
    <subcellularLocation>
        <location evidence="4">Cell outer membrane</location>
        <topology evidence="4">Lipid-anchor</topology>
    </subcellularLocation>
</comment>
<sequence length="379" mass="39974">MRRQLLLTALTSSLLLAGCASWFEGSTQFQPTPLAAIKPLQTLDVKWTLQQAAPAASFLPVYANGNVVTADVEGRIRSVDALSGRAQSDVSLKRALASGVAVAGDTVLVGTQDAKLLAVNRTSGKILWEQPLTSLMLEAPQIAGDIAVVRTNDARLTGFSLADGKQQWSVVNVLPQLTVRNNGSMQSVGKEAVMVGQAGGRVDIVNPLTGNTIWQGAVATPRGATELERVTDVTSRPVFDGGQVCAVAYQGRVACFDARSGSLQWAREVSSSRGVAVDARNVYVTAEDGSIWAYDRQSGRNVWKNDDLKYRGVSGPAMIGRFVLVVDGEGYAHLLSNESGGIVGRNKIGTTGPVNQPVSLGSSALIQGQDGRLAMLNLG</sequence>
<dbReference type="InterPro" id="IPR017687">
    <property type="entry name" value="BamB"/>
</dbReference>
<dbReference type="PROSITE" id="PS51257">
    <property type="entry name" value="PROKAR_LIPOPROTEIN"/>
    <property type="match status" value="1"/>
</dbReference>
<dbReference type="AlphaFoldDB" id="A0A1D9LFH6"/>
<reference evidence="8 10" key="2">
    <citation type="submission" date="2024-05" db="EMBL/GenBank/DDBJ databases">
        <authorList>
            <person name="De Oliveira J.P."/>
            <person name="Noriler S.A."/>
            <person name="De Oliveira A.G."/>
            <person name="Sipoli D.S."/>
        </authorList>
    </citation>
    <scope>NUCLEOTIDE SEQUENCE [LARGE SCALE GENOMIC DNA]</scope>
    <source>
        <strain evidence="8 10">LABIM189</strain>
    </source>
</reference>
<keyword evidence="3 4" id="KW-0998">Cell outer membrane</keyword>
<keyword evidence="2 4" id="KW-0472">Membrane</keyword>
<keyword evidence="4" id="KW-0564">Palmitate</keyword>
<evidence type="ECO:0000256" key="1">
    <source>
        <dbReference type="ARBA" id="ARBA00022729"/>
    </source>
</evidence>
<feature type="domain" description="Pyrrolo-quinoline quinone repeat" evidence="6">
    <location>
        <begin position="73"/>
        <end position="305"/>
    </location>
</feature>
<dbReference type="Gene3D" id="2.130.10.10">
    <property type="entry name" value="YVTN repeat-like/Quinoprotein amine dehydrogenase"/>
    <property type="match status" value="1"/>
</dbReference>
<dbReference type="HAMAP" id="MF_00923">
    <property type="entry name" value="OM_assembly_BamB"/>
    <property type="match status" value="1"/>
</dbReference>
<dbReference type="GO" id="GO:0009279">
    <property type="term" value="C:cell outer membrane"/>
    <property type="evidence" value="ECO:0007669"/>
    <property type="project" value="UniProtKB-SubCell"/>
</dbReference>
<dbReference type="SUPFAM" id="SSF50998">
    <property type="entry name" value="Quinoprotein alcohol dehydrogenase-like"/>
    <property type="match status" value="1"/>
</dbReference>
<evidence type="ECO:0000256" key="2">
    <source>
        <dbReference type="ARBA" id="ARBA00023136"/>
    </source>
</evidence>
<keyword evidence="10" id="KW-1185">Reference proteome</keyword>
<feature type="chain" id="PRO_5009729502" description="Outer membrane protein assembly factor BamB" evidence="5">
    <location>
        <begin position="23"/>
        <end position="379"/>
    </location>
</feature>
<keyword evidence="4" id="KW-0449">Lipoprotein</keyword>
<dbReference type="NCBIfam" id="TIGR03300">
    <property type="entry name" value="assembly_YfgL"/>
    <property type="match status" value="1"/>
</dbReference>
<organism evidence="7 9">
    <name type="scientific">Chromobacterium vaccinii</name>
    <dbReference type="NCBI Taxonomy" id="1108595"/>
    <lineage>
        <taxon>Bacteria</taxon>
        <taxon>Pseudomonadati</taxon>
        <taxon>Pseudomonadota</taxon>
        <taxon>Betaproteobacteria</taxon>
        <taxon>Neisseriales</taxon>
        <taxon>Chromobacteriaceae</taxon>
        <taxon>Chromobacterium</taxon>
    </lineage>
</organism>
<dbReference type="EMBL" id="CP017707">
    <property type="protein sequence ID" value="AOZ50028.1"/>
    <property type="molecule type" value="Genomic_DNA"/>
</dbReference>
<dbReference type="InterPro" id="IPR002372">
    <property type="entry name" value="PQQ_rpt_dom"/>
</dbReference>
<evidence type="ECO:0000313" key="10">
    <source>
        <dbReference type="Proteomes" id="UP001455709"/>
    </source>
</evidence>
<dbReference type="SMART" id="SM00564">
    <property type="entry name" value="PQQ"/>
    <property type="match status" value="5"/>
</dbReference>
<proteinExistence type="inferred from homology"/>
<comment type="similarity">
    <text evidence="4">Belongs to the BamB family.</text>
</comment>
<dbReference type="KEGG" id="cvc:BKX93_08505"/>
<dbReference type="PANTHER" id="PTHR34512">
    <property type="entry name" value="CELL SURFACE PROTEIN"/>
    <property type="match status" value="1"/>
</dbReference>
<dbReference type="Pfam" id="PF13360">
    <property type="entry name" value="PQQ_2"/>
    <property type="match status" value="1"/>
</dbReference>
<name>A0A1D9LFH6_9NEIS</name>
<dbReference type="EMBL" id="JBDOJC010000001">
    <property type="protein sequence ID" value="MEO2218408.1"/>
    <property type="molecule type" value="Genomic_DNA"/>
</dbReference>
<comment type="function">
    <text evidence="4">Part of the outer membrane protein assembly complex, which is involved in assembly and insertion of beta-barrel proteins into the outer membrane.</text>
</comment>
<evidence type="ECO:0000313" key="7">
    <source>
        <dbReference type="EMBL" id="AOZ50028.1"/>
    </source>
</evidence>
<protein>
    <recommendedName>
        <fullName evidence="4">Outer membrane protein assembly factor BamB</fullName>
    </recommendedName>
</protein>
<reference evidence="7 9" key="1">
    <citation type="submission" date="2016-10" db="EMBL/GenBank/DDBJ databases">
        <title>Chromobacterium muskegensis sp. nov., an insecticidal bacterium isolated from Sphagnum bogs.</title>
        <authorList>
            <person name="Sparks M.E."/>
            <person name="Blackburn M.B."/>
            <person name="Gundersen-Rindal D.E."/>
            <person name="Mitchell A."/>
            <person name="Farrar R."/>
            <person name="Kuhar D."/>
        </authorList>
    </citation>
    <scope>NUCLEOTIDE SEQUENCE [LARGE SCALE GENOMIC DNA]</scope>
    <source>
        <strain evidence="7 9">21-1</strain>
    </source>
</reference>
<gene>
    <name evidence="4 8" type="primary">bamB</name>
    <name evidence="8" type="ORF">ABGV49_15195</name>
    <name evidence="7" type="ORF">BKX93_08505</name>
</gene>
<dbReference type="InterPro" id="IPR018391">
    <property type="entry name" value="PQQ_b-propeller_rpt"/>
</dbReference>
<comment type="subunit">
    <text evidence="4">Part of the Bam complex.</text>
</comment>
<evidence type="ECO:0000256" key="3">
    <source>
        <dbReference type="ARBA" id="ARBA00023237"/>
    </source>
</evidence>
<dbReference type="Proteomes" id="UP000178776">
    <property type="component" value="Chromosome"/>
</dbReference>
<dbReference type="GO" id="GO:0051205">
    <property type="term" value="P:protein insertion into membrane"/>
    <property type="evidence" value="ECO:0007669"/>
    <property type="project" value="UniProtKB-UniRule"/>
</dbReference>
<evidence type="ECO:0000313" key="8">
    <source>
        <dbReference type="EMBL" id="MEO2218408.1"/>
    </source>
</evidence>
<evidence type="ECO:0000256" key="4">
    <source>
        <dbReference type="HAMAP-Rule" id="MF_00923"/>
    </source>
</evidence>
<feature type="signal peptide" evidence="5">
    <location>
        <begin position="1"/>
        <end position="22"/>
    </location>
</feature>